<keyword evidence="1" id="KW-0472">Membrane</keyword>
<evidence type="ECO:0000313" key="2">
    <source>
        <dbReference type="EMBL" id="MBO0952463.1"/>
    </source>
</evidence>
<keyword evidence="1" id="KW-1133">Transmembrane helix</keyword>
<keyword evidence="1" id="KW-0812">Transmembrane</keyword>
<feature type="transmembrane region" description="Helical" evidence="1">
    <location>
        <begin position="59"/>
        <end position="79"/>
    </location>
</feature>
<protein>
    <submittedName>
        <fullName evidence="2">Uncharacterized protein</fullName>
    </submittedName>
</protein>
<dbReference type="EMBL" id="JAFMYW010000011">
    <property type="protein sequence ID" value="MBO0952463.1"/>
    <property type="molecule type" value="Genomic_DNA"/>
</dbReference>
<feature type="transmembrane region" description="Helical" evidence="1">
    <location>
        <begin position="124"/>
        <end position="149"/>
    </location>
</feature>
<feature type="transmembrane region" description="Helical" evidence="1">
    <location>
        <begin position="91"/>
        <end position="112"/>
    </location>
</feature>
<evidence type="ECO:0000256" key="1">
    <source>
        <dbReference type="SAM" id="Phobius"/>
    </source>
</evidence>
<sequence>MTTLTLWQMNRPVPFILKTVYGETVSYASLVFIHGGTLLLTGLLWWFFRNDPILQVPELAQVVMWLLWDIAGGSLAHLTRANHQYWARLPLEMRLIALASMAWQPVVLVLVFNQPMLLLVELHLFAGMAFWLVSRVPLYLPLVVAVIVASGLSYQLSLPPIVALLSLFYCLKAVIAYRPEQTLPVNARANQEA</sequence>
<proteinExistence type="predicted"/>
<evidence type="ECO:0000313" key="3">
    <source>
        <dbReference type="Proteomes" id="UP000664628"/>
    </source>
</evidence>
<reference evidence="2 3" key="1">
    <citation type="submission" date="2021-03" db="EMBL/GenBank/DDBJ databases">
        <title>Fibrella sp. HMF5405 genome sequencing and assembly.</title>
        <authorList>
            <person name="Kang H."/>
            <person name="Kim H."/>
            <person name="Bae S."/>
            <person name="Joh K."/>
        </authorList>
    </citation>
    <scope>NUCLEOTIDE SEQUENCE [LARGE SCALE GENOMIC DNA]</scope>
    <source>
        <strain evidence="2 3">HMF5405</strain>
    </source>
</reference>
<feature type="transmembrane region" description="Helical" evidence="1">
    <location>
        <begin position="25"/>
        <end position="47"/>
    </location>
</feature>
<organism evidence="2 3">
    <name type="scientific">Fibrella forsythiae</name>
    <dbReference type="NCBI Taxonomy" id="2817061"/>
    <lineage>
        <taxon>Bacteria</taxon>
        <taxon>Pseudomonadati</taxon>
        <taxon>Bacteroidota</taxon>
        <taxon>Cytophagia</taxon>
        <taxon>Cytophagales</taxon>
        <taxon>Spirosomataceae</taxon>
        <taxon>Fibrella</taxon>
    </lineage>
</organism>
<gene>
    <name evidence="2" type="ORF">J2I46_28020</name>
</gene>
<dbReference type="RefSeq" id="WP_207332409.1">
    <property type="nucleotide sequence ID" value="NZ_JAFMYW010000011.1"/>
</dbReference>
<accession>A0ABS3JR43</accession>
<name>A0ABS3JR43_9BACT</name>
<dbReference type="Proteomes" id="UP000664628">
    <property type="component" value="Unassembled WGS sequence"/>
</dbReference>
<keyword evidence="3" id="KW-1185">Reference proteome</keyword>
<feature type="transmembrane region" description="Helical" evidence="1">
    <location>
        <begin position="156"/>
        <end position="177"/>
    </location>
</feature>
<comment type="caution">
    <text evidence="2">The sequence shown here is derived from an EMBL/GenBank/DDBJ whole genome shotgun (WGS) entry which is preliminary data.</text>
</comment>